<name>K9X749_9NOST</name>
<dbReference type="GO" id="GO:0016758">
    <property type="term" value="F:hexosyltransferase activity"/>
    <property type="evidence" value="ECO:0007669"/>
    <property type="project" value="UniProtKB-ARBA"/>
</dbReference>
<dbReference type="RefSeq" id="WP_015211162.1">
    <property type="nucleotide sequence ID" value="NC_019757.1"/>
</dbReference>
<gene>
    <name evidence="2" type="ORF">Cylst_5954</name>
</gene>
<evidence type="ECO:0000313" key="3">
    <source>
        <dbReference type="Proteomes" id="UP000010475"/>
    </source>
</evidence>
<feature type="domain" description="Glycosyltransferase 2-like" evidence="1">
    <location>
        <begin position="6"/>
        <end position="115"/>
    </location>
</feature>
<proteinExistence type="predicted"/>
<dbReference type="STRING" id="56107.Cylst_5954"/>
<protein>
    <submittedName>
        <fullName evidence="2">Putative glycosyltransferase</fullName>
    </submittedName>
</protein>
<dbReference type="OrthoDB" id="9812327at2"/>
<keyword evidence="2" id="KW-0808">Transferase</keyword>
<sequence length="305" mass="34700">MQNIALVIPTYNSVKTIEETLDSVLQTQGQFLGKISAVYIADDCSNDGTITLVKTKCNASIPMYILQGEQNLGERKNVNNVINLIKGTTDWFLILHSDDIAKPNWLEMMISRIEACSENVGSICSSWDNLMLDGSINPGEDDASKQVGVIEGNDEAVRGTLLKGCWWHISGCAIRVKAFEDCGVFNPKLPQLGDWEWLLRCLHSGWSVEYIPRTLILYRQNPTSVSSKSFQTHRDIREFMEILPNYINLLESTELLHLYMKQIKFMSRRLIKSLITLNTKRFLLSFQVLFMLLNSLRKSQQSLKS</sequence>
<reference evidence="2 3" key="1">
    <citation type="submission" date="2012-06" db="EMBL/GenBank/DDBJ databases">
        <title>Finished chromosome of genome of Cylindrospermum stagnale PCC 7417.</title>
        <authorList>
            <consortium name="US DOE Joint Genome Institute"/>
            <person name="Gugger M."/>
            <person name="Coursin T."/>
            <person name="Rippka R."/>
            <person name="Tandeau De Marsac N."/>
            <person name="Huntemann M."/>
            <person name="Wei C.-L."/>
            <person name="Han J."/>
            <person name="Detter J.C."/>
            <person name="Han C."/>
            <person name="Tapia R."/>
            <person name="Chen A."/>
            <person name="Kyrpides N."/>
            <person name="Mavromatis K."/>
            <person name="Markowitz V."/>
            <person name="Szeto E."/>
            <person name="Ivanova N."/>
            <person name="Pagani I."/>
            <person name="Pati A."/>
            <person name="Goodwin L."/>
            <person name="Nordberg H.P."/>
            <person name="Cantor M.N."/>
            <person name="Hua S.X."/>
            <person name="Woyke T."/>
            <person name="Kerfeld C.A."/>
        </authorList>
    </citation>
    <scope>NUCLEOTIDE SEQUENCE [LARGE SCALE GENOMIC DNA]</scope>
    <source>
        <strain evidence="2 3">PCC 7417</strain>
    </source>
</reference>
<evidence type="ECO:0000313" key="2">
    <source>
        <dbReference type="EMBL" id="AFZ27929.1"/>
    </source>
</evidence>
<dbReference type="eggNOG" id="COG1216">
    <property type="taxonomic scope" value="Bacteria"/>
</dbReference>
<accession>K9X749</accession>
<dbReference type="InterPro" id="IPR001173">
    <property type="entry name" value="Glyco_trans_2-like"/>
</dbReference>
<dbReference type="HOGENOM" id="CLU_911272_0_0_3"/>
<dbReference type="AlphaFoldDB" id="K9X749"/>
<dbReference type="Gene3D" id="3.90.550.10">
    <property type="entry name" value="Spore Coat Polysaccharide Biosynthesis Protein SpsA, Chain A"/>
    <property type="match status" value="1"/>
</dbReference>
<dbReference type="Proteomes" id="UP000010475">
    <property type="component" value="Chromosome"/>
</dbReference>
<dbReference type="InterPro" id="IPR029044">
    <property type="entry name" value="Nucleotide-diphossugar_trans"/>
</dbReference>
<dbReference type="Pfam" id="PF00535">
    <property type="entry name" value="Glycos_transf_2"/>
    <property type="match status" value="1"/>
</dbReference>
<organism evidence="2 3">
    <name type="scientific">Cylindrospermum stagnale PCC 7417</name>
    <dbReference type="NCBI Taxonomy" id="56107"/>
    <lineage>
        <taxon>Bacteria</taxon>
        <taxon>Bacillati</taxon>
        <taxon>Cyanobacteriota</taxon>
        <taxon>Cyanophyceae</taxon>
        <taxon>Nostocales</taxon>
        <taxon>Nostocaceae</taxon>
        <taxon>Cylindrospermum</taxon>
    </lineage>
</organism>
<dbReference type="PANTHER" id="PTHR22916:SF3">
    <property type="entry name" value="UDP-GLCNAC:BETAGAL BETA-1,3-N-ACETYLGLUCOSAMINYLTRANSFERASE-LIKE PROTEIN 1"/>
    <property type="match status" value="1"/>
</dbReference>
<dbReference type="PANTHER" id="PTHR22916">
    <property type="entry name" value="GLYCOSYLTRANSFERASE"/>
    <property type="match status" value="1"/>
</dbReference>
<dbReference type="SUPFAM" id="SSF53448">
    <property type="entry name" value="Nucleotide-diphospho-sugar transferases"/>
    <property type="match status" value="1"/>
</dbReference>
<dbReference type="EMBL" id="CP003642">
    <property type="protein sequence ID" value="AFZ27929.1"/>
    <property type="molecule type" value="Genomic_DNA"/>
</dbReference>
<keyword evidence="3" id="KW-1185">Reference proteome</keyword>
<dbReference type="KEGG" id="csg:Cylst_5954"/>
<evidence type="ECO:0000259" key="1">
    <source>
        <dbReference type="Pfam" id="PF00535"/>
    </source>
</evidence>